<organism evidence="1 2">
    <name type="scientific">Pedococcus ginsenosidimutans</name>
    <dbReference type="NCBI Taxonomy" id="490570"/>
    <lineage>
        <taxon>Bacteria</taxon>
        <taxon>Bacillati</taxon>
        <taxon>Actinomycetota</taxon>
        <taxon>Actinomycetes</taxon>
        <taxon>Micrococcales</taxon>
        <taxon>Intrasporangiaceae</taxon>
        <taxon>Pedococcus</taxon>
    </lineage>
</organism>
<gene>
    <name evidence="1" type="ORF">GCM10025782_21970</name>
</gene>
<dbReference type="RefSeq" id="WP_345503276.1">
    <property type="nucleotide sequence ID" value="NZ_BAABLO010000010.1"/>
</dbReference>
<accession>A0ABP8Y7N3</accession>
<dbReference type="Proteomes" id="UP001500556">
    <property type="component" value="Unassembled WGS sequence"/>
</dbReference>
<name>A0ABP8Y7N3_9MICO</name>
<dbReference type="EMBL" id="BAABLO010000010">
    <property type="protein sequence ID" value="GAA4723592.1"/>
    <property type="molecule type" value="Genomic_DNA"/>
</dbReference>
<keyword evidence="2" id="KW-1185">Reference proteome</keyword>
<comment type="caution">
    <text evidence="1">The sequence shown here is derived from an EMBL/GenBank/DDBJ whole genome shotgun (WGS) entry which is preliminary data.</text>
</comment>
<evidence type="ECO:0000313" key="2">
    <source>
        <dbReference type="Proteomes" id="UP001500556"/>
    </source>
</evidence>
<proteinExistence type="predicted"/>
<protein>
    <submittedName>
        <fullName evidence="1">Uncharacterized protein</fullName>
    </submittedName>
</protein>
<reference evidence="2" key="1">
    <citation type="journal article" date="2019" name="Int. J. Syst. Evol. Microbiol.">
        <title>The Global Catalogue of Microorganisms (GCM) 10K type strain sequencing project: providing services to taxonomists for standard genome sequencing and annotation.</title>
        <authorList>
            <consortium name="The Broad Institute Genomics Platform"/>
            <consortium name="The Broad Institute Genome Sequencing Center for Infectious Disease"/>
            <person name="Wu L."/>
            <person name="Ma J."/>
        </authorList>
    </citation>
    <scope>NUCLEOTIDE SEQUENCE [LARGE SCALE GENOMIC DNA]</scope>
    <source>
        <strain evidence="2">JCM 18961</strain>
    </source>
</reference>
<evidence type="ECO:0000313" key="1">
    <source>
        <dbReference type="EMBL" id="GAA4723592.1"/>
    </source>
</evidence>
<sequence>MPRVRDLLYRFRPAGGPGSATPAGVPADRERDLAAELEPVFVALAPTLARCREVVEQGRRDADGIRARDALVVERLLAGSSARAAAERAHARDRALAEADSDGARVEADADARAARLRGRLEELLPTYRAQAVASVESLLASAPQHGDAPGGRP</sequence>